<dbReference type="Gene3D" id="3.40.50.2000">
    <property type="entry name" value="Glycogen Phosphorylase B"/>
    <property type="match status" value="1"/>
</dbReference>
<evidence type="ECO:0000313" key="2">
    <source>
        <dbReference type="Proteomes" id="UP000319557"/>
    </source>
</evidence>
<dbReference type="RefSeq" id="WP_145344340.1">
    <property type="nucleotide sequence ID" value="NZ_CP036261.1"/>
</dbReference>
<dbReference type="AlphaFoldDB" id="A0A517LYR5"/>
<protein>
    <recommendedName>
        <fullName evidence="3">Glycosyltransferase subfamily 4-like N-terminal domain-containing protein</fullName>
    </recommendedName>
</protein>
<gene>
    <name evidence="1" type="ORF">EC9_19440</name>
</gene>
<keyword evidence="2" id="KW-1185">Reference proteome</keyword>
<dbReference type="SUPFAM" id="SSF53756">
    <property type="entry name" value="UDP-Glycosyltransferase/glycogen phosphorylase"/>
    <property type="match status" value="1"/>
</dbReference>
<dbReference type="KEGG" id="ruv:EC9_19440"/>
<dbReference type="EMBL" id="CP036261">
    <property type="protein sequence ID" value="QDS87763.1"/>
    <property type="molecule type" value="Genomic_DNA"/>
</dbReference>
<organism evidence="1 2">
    <name type="scientific">Rosistilla ulvae</name>
    <dbReference type="NCBI Taxonomy" id="1930277"/>
    <lineage>
        <taxon>Bacteria</taxon>
        <taxon>Pseudomonadati</taxon>
        <taxon>Planctomycetota</taxon>
        <taxon>Planctomycetia</taxon>
        <taxon>Pirellulales</taxon>
        <taxon>Pirellulaceae</taxon>
        <taxon>Rosistilla</taxon>
    </lineage>
</organism>
<evidence type="ECO:0008006" key="3">
    <source>
        <dbReference type="Google" id="ProtNLM"/>
    </source>
</evidence>
<dbReference type="OrthoDB" id="9764674at2"/>
<dbReference type="Proteomes" id="UP000319557">
    <property type="component" value="Chromosome"/>
</dbReference>
<sequence length="513" mass="54990">MKLAVLHNHFDRGDVTQVVLNHLQALAASQLPIDRVLLLHGGRDAGLSDLQSLRFPVDAISVDALSDDSSSIDQAQVAADQIAQAITAAGGSCDDTLLHFHNHSLGEHLLLPGAVAQLADAGWPIVLQIHDFAEDYSSANYQRWLQSLATQTPDRVERHLYPQAANLHYVAATQRDRSLLSAMGVADAVLHRLPPIAPAIPESQLDRAAAKRKLTAALDLDADKPLGIYPACGSRAKNIGELLLWSAVCDDATFAVAAPPTDPIDQKMYAMWSTFARNQQLPVRFDAELVEGISRGELLAAADFLFTSSVAENGASVFLEAMLAGRPLRGRDLPAVTDDLRAAGCEFPGLSPSLSIPAAVIGQSAQPQIWEAYCAAWGWLPDGFIDALDLESVDRGPIVGDIDFARLPIGLQARAIAAAKSDRKLAGQIRDANPIMHDLPAAPGDPQPHLAANAHRAAEAFNESALADRLTQIYRAALQSDRDAGTTAPDAAGQLFVQLARYEAFRPCRTIEL</sequence>
<accession>A0A517LYR5</accession>
<name>A0A517LYR5_9BACT</name>
<proteinExistence type="predicted"/>
<evidence type="ECO:0000313" key="1">
    <source>
        <dbReference type="EMBL" id="QDS87763.1"/>
    </source>
</evidence>
<reference evidence="1 2" key="1">
    <citation type="submission" date="2019-02" db="EMBL/GenBank/DDBJ databases">
        <title>Deep-cultivation of Planctomycetes and their phenomic and genomic characterization uncovers novel biology.</title>
        <authorList>
            <person name="Wiegand S."/>
            <person name="Jogler M."/>
            <person name="Boedeker C."/>
            <person name="Pinto D."/>
            <person name="Vollmers J."/>
            <person name="Rivas-Marin E."/>
            <person name="Kohn T."/>
            <person name="Peeters S.H."/>
            <person name="Heuer A."/>
            <person name="Rast P."/>
            <person name="Oberbeckmann S."/>
            <person name="Bunk B."/>
            <person name="Jeske O."/>
            <person name="Meyerdierks A."/>
            <person name="Storesund J.E."/>
            <person name="Kallscheuer N."/>
            <person name="Luecker S."/>
            <person name="Lage O.M."/>
            <person name="Pohl T."/>
            <person name="Merkel B.J."/>
            <person name="Hornburger P."/>
            <person name="Mueller R.-W."/>
            <person name="Bruemmer F."/>
            <person name="Labrenz M."/>
            <person name="Spormann A.M."/>
            <person name="Op den Camp H."/>
            <person name="Overmann J."/>
            <person name="Amann R."/>
            <person name="Jetten M.S.M."/>
            <person name="Mascher T."/>
            <person name="Medema M.H."/>
            <person name="Devos D.P."/>
            <person name="Kaster A.-K."/>
            <person name="Ovreas L."/>
            <person name="Rohde M."/>
            <person name="Galperin M.Y."/>
            <person name="Jogler C."/>
        </authorList>
    </citation>
    <scope>NUCLEOTIDE SEQUENCE [LARGE SCALE GENOMIC DNA]</scope>
    <source>
        <strain evidence="1 2">EC9</strain>
    </source>
</reference>